<feature type="transmembrane region" description="Helical" evidence="1">
    <location>
        <begin position="44"/>
        <end position="65"/>
    </location>
</feature>
<accession>A0A1T2L2L1</accession>
<proteinExistence type="predicted"/>
<comment type="caution">
    <text evidence="2">The sequence shown here is derived from an EMBL/GenBank/DDBJ whole genome shotgun (WGS) entry which is preliminary data.</text>
</comment>
<evidence type="ECO:0000313" key="2">
    <source>
        <dbReference type="EMBL" id="OOZ39325.1"/>
    </source>
</evidence>
<reference evidence="2 3" key="1">
    <citation type="submission" date="2016-11" db="EMBL/GenBank/DDBJ databases">
        <title>Mixed transmission modes and dynamic genome evolution in an obligate animal-bacterial symbiosis.</title>
        <authorList>
            <person name="Russell S.L."/>
            <person name="Corbett-Detig R.B."/>
            <person name="Cavanaugh C.M."/>
        </authorList>
    </citation>
    <scope>NUCLEOTIDE SEQUENCE [LARGE SCALE GENOMIC DNA]</scope>
    <source>
        <strain evidence="2">Sveles-Q1</strain>
    </source>
</reference>
<evidence type="ECO:0000256" key="1">
    <source>
        <dbReference type="SAM" id="Phobius"/>
    </source>
</evidence>
<gene>
    <name evidence="2" type="ORF">BOW53_12275</name>
</gene>
<keyword evidence="1" id="KW-0472">Membrane</keyword>
<sequence>MNRALSWTALLLGGLAAVIGIVFIVLYSLEAFVYRIGEPDQSLLFWYLPILFLGIIALLFGTRSVRWGLKHLRSSTD</sequence>
<keyword evidence="1" id="KW-0812">Transmembrane</keyword>
<organism evidence="2 3">
    <name type="scientific">Solemya pervernicosa gill symbiont</name>
    <dbReference type="NCBI Taxonomy" id="642797"/>
    <lineage>
        <taxon>Bacteria</taxon>
        <taxon>Pseudomonadati</taxon>
        <taxon>Pseudomonadota</taxon>
        <taxon>Gammaproteobacteria</taxon>
        <taxon>sulfur-oxidizing symbionts</taxon>
    </lineage>
</organism>
<dbReference type="Proteomes" id="UP000191110">
    <property type="component" value="Unassembled WGS sequence"/>
</dbReference>
<dbReference type="AlphaFoldDB" id="A0A1T2L2L1"/>
<dbReference type="EMBL" id="MPRL01000055">
    <property type="protein sequence ID" value="OOZ39325.1"/>
    <property type="molecule type" value="Genomic_DNA"/>
</dbReference>
<protein>
    <submittedName>
        <fullName evidence="2">Uncharacterized protein</fullName>
    </submittedName>
</protein>
<evidence type="ECO:0000313" key="3">
    <source>
        <dbReference type="Proteomes" id="UP000191110"/>
    </source>
</evidence>
<dbReference type="RefSeq" id="WP_078484372.1">
    <property type="nucleotide sequence ID" value="NZ_MPRL01000055.1"/>
</dbReference>
<keyword evidence="3" id="KW-1185">Reference proteome</keyword>
<name>A0A1T2L2L1_9GAMM</name>
<keyword evidence="1" id="KW-1133">Transmembrane helix</keyword>